<dbReference type="Proteomes" id="UP000756921">
    <property type="component" value="Unassembled WGS sequence"/>
</dbReference>
<evidence type="ECO:0000313" key="1">
    <source>
        <dbReference type="EMBL" id="KAF9740194.1"/>
    </source>
</evidence>
<dbReference type="EMBL" id="WJXW01000002">
    <property type="protein sequence ID" value="KAF9740194.1"/>
    <property type="molecule type" value="Genomic_DNA"/>
</dbReference>
<gene>
    <name evidence="1" type="ORF">PMIN01_02829</name>
</gene>
<comment type="caution">
    <text evidence="1">The sequence shown here is derived from an EMBL/GenBank/DDBJ whole genome shotgun (WGS) entry which is preliminary data.</text>
</comment>
<accession>A0A9P6GTZ7</accession>
<dbReference type="AlphaFoldDB" id="A0A9P6GTZ7"/>
<evidence type="ECO:0000313" key="2">
    <source>
        <dbReference type="Proteomes" id="UP000756921"/>
    </source>
</evidence>
<organism evidence="1 2">
    <name type="scientific">Paraphaeosphaeria minitans</name>
    <dbReference type="NCBI Taxonomy" id="565426"/>
    <lineage>
        <taxon>Eukaryota</taxon>
        <taxon>Fungi</taxon>
        <taxon>Dikarya</taxon>
        <taxon>Ascomycota</taxon>
        <taxon>Pezizomycotina</taxon>
        <taxon>Dothideomycetes</taxon>
        <taxon>Pleosporomycetidae</taxon>
        <taxon>Pleosporales</taxon>
        <taxon>Massarineae</taxon>
        <taxon>Didymosphaeriaceae</taxon>
        <taxon>Paraphaeosphaeria</taxon>
    </lineage>
</organism>
<protein>
    <submittedName>
        <fullName evidence="1">Uncharacterized protein</fullName>
    </submittedName>
</protein>
<name>A0A9P6GTZ7_9PLEO</name>
<reference evidence="1" key="1">
    <citation type="journal article" date="2020" name="Mol. Plant Microbe Interact.">
        <title>Genome Sequence of the Biocontrol Agent Coniothyrium minitans strain Conio (IMI 134523).</title>
        <authorList>
            <person name="Patel D."/>
            <person name="Shittu T.A."/>
            <person name="Baroncelli R."/>
            <person name="Muthumeenakshi S."/>
            <person name="Osborne T.H."/>
            <person name="Janganan T.K."/>
            <person name="Sreenivasaprasad S."/>
        </authorList>
    </citation>
    <scope>NUCLEOTIDE SEQUENCE</scope>
    <source>
        <strain evidence="1">Conio</strain>
    </source>
</reference>
<keyword evidence="2" id="KW-1185">Reference proteome</keyword>
<proteinExistence type="predicted"/>
<sequence>MAHNDIADPSPATYHAFCLVRKHGQYMSADVHDTFDSPSGPR</sequence>